<dbReference type="Pfam" id="PF14090">
    <property type="entry name" value="HTH_39"/>
    <property type="match status" value="1"/>
</dbReference>
<feature type="domain" description="Winged helix-turn-helix" evidence="1">
    <location>
        <begin position="75"/>
        <end position="142"/>
    </location>
</feature>
<dbReference type="RefSeq" id="WP_276265464.1">
    <property type="nucleotide sequence ID" value="NZ_JARJLM010000268.1"/>
</dbReference>
<reference evidence="2 3" key="1">
    <citation type="submission" date="2023-03" db="EMBL/GenBank/DDBJ databases">
        <title>Draft assemblies of triclosan tolerant bacteria isolated from returned activated sludge.</title>
        <authorList>
            <person name="Van Hamelsveld S."/>
        </authorList>
    </citation>
    <scope>NUCLEOTIDE SEQUENCE [LARGE SCALE GENOMIC DNA]</scope>
    <source>
        <strain evidence="2 3">GW210010_S58</strain>
    </source>
</reference>
<gene>
    <name evidence="2" type="ORF">P3W85_15610</name>
</gene>
<name>A0ABT6APJ1_9BURK</name>
<dbReference type="EMBL" id="JARJLM010000268">
    <property type="protein sequence ID" value="MDF3834369.1"/>
    <property type="molecule type" value="Genomic_DNA"/>
</dbReference>
<dbReference type="Proteomes" id="UP001216674">
    <property type="component" value="Unassembled WGS sequence"/>
</dbReference>
<comment type="caution">
    <text evidence="2">The sequence shown here is derived from an EMBL/GenBank/DDBJ whole genome shotgun (WGS) entry which is preliminary data.</text>
</comment>
<accession>A0ABT6APJ1</accession>
<evidence type="ECO:0000259" key="1">
    <source>
        <dbReference type="Pfam" id="PF14090"/>
    </source>
</evidence>
<protein>
    <submittedName>
        <fullName evidence="2">Helix-turn-helix domain-containing protein</fullName>
    </submittedName>
</protein>
<evidence type="ECO:0000313" key="3">
    <source>
        <dbReference type="Proteomes" id="UP001216674"/>
    </source>
</evidence>
<proteinExistence type="predicted"/>
<evidence type="ECO:0000313" key="2">
    <source>
        <dbReference type="EMBL" id="MDF3834369.1"/>
    </source>
</evidence>
<organism evidence="2 3">
    <name type="scientific">Cupriavidus basilensis</name>
    <dbReference type="NCBI Taxonomy" id="68895"/>
    <lineage>
        <taxon>Bacteria</taxon>
        <taxon>Pseudomonadati</taxon>
        <taxon>Pseudomonadota</taxon>
        <taxon>Betaproteobacteria</taxon>
        <taxon>Burkholderiales</taxon>
        <taxon>Burkholderiaceae</taxon>
        <taxon>Cupriavidus</taxon>
    </lineage>
</organism>
<dbReference type="InterPro" id="IPR055245">
    <property type="entry name" value="HTH_proteobacteria"/>
</dbReference>
<sequence length="178" mass="20266">MNTKGAAFCSWRCWLDDYGMSNRAALRSPRMNLELFSQRDEPERNWPRTSLATATTRPDQLAAIYSKSRGNHHTTQTARMAMALKELGSVSTYECRQFLDIYCPPARKFDLVQQGYPIETQWQTIQAESGEQRRVGVYVLKSERRTPARQTGARKLAHANKTDNGMGIRSVAVHPKCI</sequence>
<keyword evidence="3" id="KW-1185">Reference proteome</keyword>